<gene>
    <name evidence="6" type="ORF">BDK89_0665</name>
</gene>
<proteinExistence type="inferred from homology"/>
<evidence type="ECO:0000256" key="4">
    <source>
        <dbReference type="RuleBase" id="RU362075"/>
    </source>
</evidence>
<dbReference type="InterPro" id="IPR036188">
    <property type="entry name" value="FAD/NAD-bd_sf"/>
</dbReference>
<evidence type="ECO:0000256" key="3">
    <source>
        <dbReference type="ARBA" id="ARBA00023002"/>
    </source>
</evidence>
<evidence type="ECO:0000259" key="5">
    <source>
        <dbReference type="Pfam" id="PF01593"/>
    </source>
</evidence>
<dbReference type="SUPFAM" id="SSF51905">
    <property type="entry name" value="FAD/NAD(P)-binding domain"/>
    <property type="match status" value="1"/>
</dbReference>
<comment type="similarity">
    <text evidence="4">Belongs to the carotenoid/retinoid oxidoreductase family.</text>
</comment>
<organism evidence="6 7">
    <name type="scientific">Ilumatobacter fluminis</name>
    <dbReference type="NCBI Taxonomy" id="467091"/>
    <lineage>
        <taxon>Bacteria</taxon>
        <taxon>Bacillati</taxon>
        <taxon>Actinomycetota</taxon>
        <taxon>Acidimicrobiia</taxon>
        <taxon>Acidimicrobiales</taxon>
        <taxon>Ilumatobacteraceae</taxon>
        <taxon>Ilumatobacter</taxon>
    </lineage>
</organism>
<evidence type="ECO:0000256" key="1">
    <source>
        <dbReference type="ARBA" id="ARBA00004829"/>
    </source>
</evidence>
<keyword evidence="2 4" id="KW-0125">Carotenoid biosynthesis</keyword>
<dbReference type="InterPro" id="IPR014105">
    <property type="entry name" value="Carotenoid/retinoid_OxRdtase"/>
</dbReference>
<dbReference type="EMBL" id="SOAU01000001">
    <property type="protein sequence ID" value="TDT15104.1"/>
    <property type="molecule type" value="Genomic_DNA"/>
</dbReference>
<sequence length="502" mass="54507">MEGDHLMRVGVIGAGLGGLSAAAHLVAAGHQVTVFERSSAPGGRATTEVVDGFRLALGPTVLTMPRIVGEAFAAIGADLEREVTITPLDPAYRAVFADGSEFRVRHGRGPMTEEIREFAGPREAANFEAFADWLTELYRIEMPNFIDTQWDGAGDLFAKWRVLARLVRTAGFRRLDQAVASFLEEPRLQRVFSFQSLYAGVAPQQALSLYAVITYMDTIAGVYEVHGGISAVADALARQLDRRGVEFVYDAPITKILRRGDDTGAVDGVEIAGERRVRLDAVVCDVDLPVAYRTLLDVKAPRRSRHARYAPSCVVWSAGVRGLPPAGTEHHNIHFGWEWDDAFAALDAGVRMSDPSTFVTVASRTDPTAAPDGSSTIFALEPVPNLDGKVDWSSEGAQLAGQLRDRLGSFGYPVDDVVVERFVDPLTWRSLGLDRGTPFSLAHTFRQTGPFRPSNTDDRIPGLAFTGGATVPGVGVPMVMLSGRLAAQRIDQYAIATRTVRW</sequence>
<reference evidence="6 7" key="1">
    <citation type="submission" date="2019-03" db="EMBL/GenBank/DDBJ databases">
        <title>Sequencing the genomes of 1000 actinobacteria strains.</title>
        <authorList>
            <person name="Klenk H.-P."/>
        </authorList>
    </citation>
    <scope>NUCLEOTIDE SEQUENCE [LARGE SCALE GENOMIC DNA]</scope>
    <source>
        <strain evidence="6 7">DSM 18936</strain>
    </source>
</reference>
<dbReference type="GO" id="GO:0016117">
    <property type="term" value="P:carotenoid biosynthetic process"/>
    <property type="evidence" value="ECO:0007669"/>
    <property type="project" value="UniProtKB-KW"/>
</dbReference>
<evidence type="ECO:0000256" key="2">
    <source>
        <dbReference type="ARBA" id="ARBA00022746"/>
    </source>
</evidence>
<comment type="pathway">
    <text evidence="1 4">Carotenoid biosynthesis.</text>
</comment>
<dbReference type="AlphaFoldDB" id="A0A4R7HX19"/>
<dbReference type="NCBIfam" id="TIGR02734">
    <property type="entry name" value="crtI_fam"/>
    <property type="match status" value="1"/>
</dbReference>
<keyword evidence="7" id="KW-1185">Reference proteome</keyword>
<dbReference type="Proteomes" id="UP000294558">
    <property type="component" value="Unassembled WGS sequence"/>
</dbReference>
<evidence type="ECO:0000313" key="6">
    <source>
        <dbReference type="EMBL" id="TDT15104.1"/>
    </source>
</evidence>
<dbReference type="InterPro" id="IPR002937">
    <property type="entry name" value="Amino_oxidase"/>
</dbReference>
<dbReference type="PRINTS" id="PR00419">
    <property type="entry name" value="ADXRDTASE"/>
</dbReference>
<evidence type="ECO:0000313" key="7">
    <source>
        <dbReference type="Proteomes" id="UP000294558"/>
    </source>
</evidence>
<dbReference type="GO" id="GO:0016491">
    <property type="term" value="F:oxidoreductase activity"/>
    <property type="evidence" value="ECO:0007669"/>
    <property type="project" value="UniProtKB-KW"/>
</dbReference>
<keyword evidence="3 4" id="KW-0560">Oxidoreductase</keyword>
<dbReference type="PANTHER" id="PTHR43734:SF1">
    <property type="entry name" value="PHYTOENE DESATURASE"/>
    <property type="match status" value="1"/>
</dbReference>
<dbReference type="Pfam" id="PF01593">
    <property type="entry name" value="Amino_oxidase"/>
    <property type="match status" value="1"/>
</dbReference>
<protein>
    <submittedName>
        <fullName evidence="6">Phytoene desaturase</fullName>
    </submittedName>
</protein>
<dbReference type="Gene3D" id="3.50.50.60">
    <property type="entry name" value="FAD/NAD(P)-binding domain"/>
    <property type="match status" value="2"/>
</dbReference>
<feature type="domain" description="Amine oxidase" evidence="5">
    <location>
        <begin position="16"/>
        <end position="490"/>
    </location>
</feature>
<accession>A0A4R7HX19</accession>
<name>A0A4R7HX19_9ACTN</name>
<dbReference type="PANTHER" id="PTHR43734">
    <property type="entry name" value="PHYTOENE DESATURASE"/>
    <property type="match status" value="1"/>
</dbReference>
<comment type="caution">
    <text evidence="6">The sequence shown here is derived from an EMBL/GenBank/DDBJ whole genome shotgun (WGS) entry which is preliminary data.</text>
</comment>